<dbReference type="InterPro" id="IPR010380">
    <property type="entry name" value="DUF975"/>
</dbReference>
<dbReference type="PANTHER" id="PTHR40076">
    <property type="entry name" value="MEMBRANE PROTEIN-RELATED"/>
    <property type="match status" value="1"/>
</dbReference>
<dbReference type="AlphaFoldDB" id="A0A1G5E7B9"/>
<dbReference type="PANTHER" id="PTHR40076:SF1">
    <property type="entry name" value="MEMBRANE PROTEIN"/>
    <property type="match status" value="1"/>
</dbReference>
<dbReference type="OrthoDB" id="9784844at2"/>
<protein>
    <submittedName>
        <fullName evidence="2">Uncharacterized membrane protein</fullName>
    </submittedName>
</protein>
<gene>
    <name evidence="2" type="ORF">SAMN02910451_01821</name>
</gene>
<organism evidence="2 3">
    <name type="scientific">Butyrivibrio hungatei</name>
    <dbReference type="NCBI Taxonomy" id="185008"/>
    <lineage>
        <taxon>Bacteria</taxon>
        <taxon>Bacillati</taxon>
        <taxon>Bacillota</taxon>
        <taxon>Clostridia</taxon>
        <taxon>Lachnospirales</taxon>
        <taxon>Lachnospiraceae</taxon>
        <taxon>Butyrivibrio</taxon>
    </lineage>
</organism>
<feature type="transmembrane region" description="Helical" evidence="1">
    <location>
        <begin position="192"/>
        <end position="216"/>
    </location>
</feature>
<keyword evidence="1" id="KW-0812">Transmembrane</keyword>
<evidence type="ECO:0000256" key="1">
    <source>
        <dbReference type="SAM" id="Phobius"/>
    </source>
</evidence>
<keyword evidence="3" id="KW-1185">Reference proteome</keyword>
<feature type="transmembrane region" description="Helical" evidence="1">
    <location>
        <begin position="135"/>
        <end position="155"/>
    </location>
</feature>
<keyword evidence="1" id="KW-1133">Transmembrane helix</keyword>
<evidence type="ECO:0000313" key="2">
    <source>
        <dbReference type="EMBL" id="SCY22631.1"/>
    </source>
</evidence>
<keyword evidence="1" id="KW-0472">Membrane</keyword>
<dbReference type="EMBL" id="FMUR01000010">
    <property type="protein sequence ID" value="SCY22631.1"/>
    <property type="molecule type" value="Genomic_DNA"/>
</dbReference>
<feature type="transmembrane region" description="Helical" evidence="1">
    <location>
        <begin position="21"/>
        <end position="45"/>
    </location>
</feature>
<dbReference type="RefSeq" id="WP_074462409.1">
    <property type="nucleotide sequence ID" value="NZ_FMUR01000010.1"/>
</dbReference>
<name>A0A1G5E7B9_9FIRM</name>
<dbReference type="Proteomes" id="UP000183047">
    <property type="component" value="Unassembled WGS sequence"/>
</dbReference>
<dbReference type="Pfam" id="PF06161">
    <property type="entry name" value="DUF975"/>
    <property type="match status" value="1"/>
</dbReference>
<proteinExistence type="predicted"/>
<evidence type="ECO:0000313" key="3">
    <source>
        <dbReference type="Proteomes" id="UP000183047"/>
    </source>
</evidence>
<feature type="transmembrane region" description="Helical" evidence="1">
    <location>
        <begin position="110"/>
        <end position="129"/>
    </location>
</feature>
<feature type="transmembrane region" description="Helical" evidence="1">
    <location>
        <begin position="51"/>
        <end position="72"/>
    </location>
</feature>
<reference evidence="3" key="1">
    <citation type="submission" date="2016-10" db="EMBL/GenBank/DDBJ databases">
        <authorList>
            <person name="Varghese N."/>
            <person name="Submissions S."/>
        </authorList>
    </citation>
    <scope>NUCLEOTIDE SEQUENCE [LARGE SCALE GENOMIC DNA]</scope>
    <source>
        <strain evidence="3">XBD2006</strain>
    </source>
</reference>
<accession>A0A1G5E7B9</accession>
<sequence>MTNLKTAAELKAIAKERSLDKYGILILANIIIFVLQMAISSIVTISDSGSLVIFTINEIIILIVQILLGILVSGKAYLYMNLIYSQTVSTSDIFFGLKQHPNKAVMIQSLFVLADFLASLPASIILFILTPDSPFSLRIALFVAVAIGIVVNIYVSLTYSQAFYLLHDYPDRSAKELLAYSKSLMQGNRLKLFYLHISFIPLIIFGCLTFFIPLLWISVYRYATLTAFYQNLIAAGNTGKVENGLN</sequence>